<feature type="chain" id="PRO_5015138558" description="Heme haloperoxidase family profile domain-containing protein" evidence="8">
    <location>
        <begin position="20"/>
        <end position="252"/>
    </location>
</feature>
<evidence type="ECO:0000259" key="9">
    <source>
        <dbReference type="PROSITE" id="PS51405"/>
    </source>
</evidence>
<gene>
    <name evidence="10" type="ORF">DHEL01_v207799</name>
</gene>
<dbReference type="InterPro" id="IPR000028">
    <property type="entry name" value="Chloroperoxidase"/>
</dbReference>
<dbReference type="EMBL" id="MAVT02000731">
    <property type="protein sequence ID" value="POS73806.1"/>
    <property type="molecule type" value="Genomic_DNA"/>
</dbReference>
<evidence type="ECO:0000313" key="11">
    <source>
        <dbReference type="Proteomes" id="UP000094444"/>
    </source>
</evidence>
<dbReference type="PANTHER" id="PTHR33577:SF19">
    <property type="entry name" value="HEME HALOPEROXIDASE FAMILY PROFILE DOMAIN-CONTAINING PROTEIN-RELATED"/>
    <property type="match status" value="1"/>
</dbReference>
<keyword evidence="3" id="KW-0349">Heme</keyword>
<reference evidence="10" key="1">
    <citation type="submission" date="2017-09" db="EMBL/GenBank/DDBJ databases">
        <title>Polyketide synthases of a Diaporthe helianthi virulent isolate.</title>
        <authorList>
            <person name="Baroncelli R."/>
        </authorList>
    </citation>
    <scope>NUCLEOTIDE SEQUENCE [LARGE SCALE GENOMIC DNA]</scope>
    <source>
        <strain evidence="10">7/96</strain>
    </source>
</reference>
<evidence type="ECO:0000313" key="10">
    <source>
        <dbReference type="EMBL" id="POS73806.1"/>
    </source>
</evidence>
<evidence type="ECO:0000256" key="8">
    <source>
        <dbReference type="SAM" id="SignalP"/>
    </source>
</evidence>
<dbReference type="Gene3D" id="1.10.489.10">
    <property type="entry name" value="Chloroperoxidase-like"/>
    <property type="match status" value="1"/>
</dbReference>
<organism evidence="10 11">
    <name type="scientific">Diaporthe helianthi</name>
    <dbReference type="NCBI Taxonomy" id="158607"/>
    <lineage>
        <taxon>Eukaryota</taxon>
        <taxon>Fungi</taxon>
        <taxon>Dikarya</taxon>
        <taxon>Ascomycota</taxon>
        <taxon>Pezizomycotina</taxon>
        <taxon>Sordariomycetes</taxon>
        <taxon>Sordariomycetidae</taxon>
        <taxon>Diaporthales</taxon>
        <taxon>Diaporthaceae</taxon>
        <taxon>Diaporthe</taxon>
    </lineage>
</organism>
<dbReference type="PANTHER" id="PTHR33577">
    <property type="entry name" value="STERIGMATOCYSTIN BIOSYNTHESIS PEROXIDASE STCC-RELATED"/>
    <property type="match status" value="1"/>
</dbReference>
<dbReference type="Proteomes" id="UP000094444">
    <property type="component" value="Unassembled WGS sequence"/>
</dbReference>
<dbReference type="InterPro" id="IPR036851">
    <property type="entry name" value="Chloroperoxidase-like_sf"/>
</dbReference>
<sequence length="252" mass="26637">MRASLIAVASCALSAHALAVRQAEDPDFRWRAPEASAKRSPCPILNALANHAYLPPDGKEISMRDLKSGFARAINVDEALVETLGTPAFALSTTGNPDTFNLDDLSKHNAIEHDGSLSRADFGVTGDATTFNATVWGETLGYLEAGARGSTVGIQAMATARYKRVATAQATNPKFNLTSSQLTLSINEAAVILGTLGGSFTDPAVPLDWMRVVFEQERLPFNEGFSAPSTPITAAQLSELAQLISASTNATI</sequence>
<evidence type="ECO:0000256" key="6">
    <source>
        <dbReference type="ARBA" id="ARBA00023004"/>
    </source>
</evidence>
<dbReference type="OrthoDB" id="407298at2759"/>
<keyword evidence="4" id="KW-0479">Metal-binding</keyword>
<keyword evidence="6" id="KW-0408">Iron</keyword>
<evidence type="ECO:0000256" key="7">
    <source>
        <dbReference type="ARBA" id="ARBA00025795"/>
    </source>
</evidence>
<dbReference type="PROSITE" id="PS51405">
    <property type="entry name" value="HEME_HALOPEROXIDASE"/>
    <property type="match status" value="1"/>
</dbReference>
<comment type="caution">
    <text evidence="10">The sequence shown here is derived from an EMBL/GenBank/DDBJ whole genome shotgun (WGS) entry which is preliminary data.</text>
</comment>
<dbReference type="AlphaFoldDB" id="A0A2P5HU86"/>
<accession>A0A2P5HU86</accession>
<dbReference type="Pfam" id="PF01328">
    <property type="entry name" value="Peroxidase_2"/>
    <property type="match status" value="1"/>
</dbReference>
<comment type="cofactor">
    <cofactor evidence="1">
        <name>heme b</name>
        <dbReference type="ChEBI" id="CHEBI:60344"/>
    </cofactor>
</comment>
<feature type="domain" description="Heme haloperoxidase family profile" evidence="9">
    <location>
        <begin position="26"/>
        <end position="242"/>
    </location>
</feature>
<dbReference type="STRING" id="158607.A0A2P5HU86"/>
<name>A0A2P5HU86_DIAHE</name>
<dbReference type="SUPFAM" id="SSF47571">
    <property type="entry name" value="Cloroperoxidase"/>
    <property type="match status" value="1"/>
</dbReference>
<dbReference type="InParanoid" id="A0A2P5HU86"/>
<dbReference type="GO" id="GO:0004601">
    <property type="term" value="F:peroxidase activity"/>
    <property type="evidence" value="ECO:0007669"/>
    <property type="project" value="UniProtKB-KW"/>
</dbReference>
<keyword evidence="8" id="KW-0732">Signal</keyword>
<evidence type="ECO:0000256" key="1">
    <source>
        <dbReference type="ARBA" id="ARBA00001970"/>
    </source>
</evidence>
<evidence type="ECO:0000256" key="4">
    <source>
        <dbReference type="ARBA" id="ARBA00022723"/>
    </source>
</evidence>
<feature type="signal peptide" evidence="8">
    <location>
        <begin position="1"/>
        <end position="19"/>
    </location>
</feature>
<evidence type="ECO:0000256" key="2">
    <source>
        <dbReference type="ARBA" id="ARBA00022559"/>
    </source>
</evidence>
<dbReference type="GO" id="GO:0046872">
    <property type="term" value="F:metal ion binding"/>
    <property type="evidence" value="ECO:0007669"/>
    <property type="project" value="UniProtKB-KW"/>
</dbReference>
<proteinExistence type="inferred from homology"/>
<evidence type="ECO:0000256" key="5">
    <source>
        <dbReference type="ARBA" id="ARBA00023002"/>
    </source>
</evidence>
<keyword evidence="2" id="KW-0575">Peroxidase</keyword>
<evidence type="ECO:0000256" key="3">
    <source>
        <dbReference type="ARBA" id="ARBA00022617"/>
    </source>
</evidence>
<protein>
    <recommendedName>
        <fullName evidence="9">Heme haloperoxidase family profile domain-containing protein</fullName>
    </recommendedName>
</protein>
<comment type="similarity">
    <text evidence="7">Belongs to the chloroperoxidase family.</text>
</comment>
<keyword evidence="5" id="KW-0560">Oxidoreductase</keyword>
<keyword evidence="11" id="KW-1185">Reference proteome</keyword>